<dbReference type="OrthoDB" id="185373at2759"/>
<dbReference type="Gene3D" id="1.25.40.10">
    <property type="entry name" value="Tetratricopeptide repeat domain"/>
    <property type="match status" value="4"/>
</dbReference>
<name>A0A6P6X4Z3_COFAR</name>
<dbReference type="GeneID" id="113739505"/>
<dbReference type="FunFam" id="1.25.40.10:FF:000366">
    <property type="entry name" value="Pentatricopeptide (PPR) repeat-containing protein"/>
    <property type="match status" value="1"/>
</dbReference>
<keyword evidence="2" id="KW-0677">Repeat</keyword>
<evidence type="ECO:0000313" key="6">
    <source>
        <dbReference type="RefSeq" id="XP_027122529.1"/>
    </source>
</evidence>
<dbReference type="SUPFAM" id="SSF48452">
    <property type="entry name" value="TPR-like"/>
    <property type="match status" value="1"/>
</dbReference>
<feature type="repeat" description="PPR" evidence="3">
    <location>
        <begin position="395"/>
        <end position="429"/>
    </location>
</feature>
<reference evidence="5" key="1">
    <citation type="journal article" date="2025" name="Foods">
        <title>Unveiling the Microbial Signatures of Arabica Coffee Cherries: Insights into Ripeness Specific Diversity, Functional Traits, and Implications for Quality and Safety.</title>
        <authorList>
            <consortium name="RefSeq"/>
            <person name="Tenea G.N."/>
            <person name="Cifuentes V."/>
            <person name="Reyes P."/>
            <person name="Cevallos-Vallejos M."/>
        </authorList>
    </citation>
    <scope>NUCLEOTIDE SEQUENCE [LARGE SCALE GENOMIC DNA]</scope>
</reference>
<dbReference type="AlphaFoldDB" id="A0A6P6X4Z3"/>
<dbReference type="InterPro" id="IPR032867">
    <property type="entry name" value="DYW_dom"/>
</dbReference>
<feature type="repeat" description="PPR" evidence="3">
    <location>
        <begin position="294"/>
        <end position="328"/>
    </location>
</feature>
<dbReference type="FunFam" id="1.25.40.10:FF:000470">
    <property type="entry name" value="Pentatricopeptide repeat-containing protein At5g66520"/>
    <property type="match status" value="1"/>
</dbReference>
<feature type="repeat" description="PPR" evidence="3">
    <location>
        <begin position="90"/>
        <end position="124"/>
    </location>
</feature>
<dbReference type="Proteomes" id="UP001652660">
    <property type="component" value="Chromosome 4c"/>
</dbReference>
<dbReference type="GO" id="GO:0003723">
    <property type="term" value="F:RNA binding"/>
    <property type="evidence" value="ECO:0007669"/>
    <property type="project" value="InterPro"/>
</dbReference>
<dbReference type="Pfam" id="PF20431">
    <property type="entry name" value="E_motif"/>
    <property type="match status" value="1"/>
</dbReference>
<dbReference type="Pfam" id="PF01535">
    <property type="entry name" value="PPR"/>
    <property type="match status" value="3"/>
</dbReference>
<dbReference type="InterPro" id="IPR002885">
    <property type="entry name" value="PPR_rpt"/>
</dbReference>
<dbReference type="PANTHER" id="PTHR47926">
    <property type="entry name" value="PENTATRICOPEPTIDE REPEAT-CONTAINING PROTEIN"/>
    <property type="match status" value="1"/>
</dbReference>
<protein>
    <submittedName>
        <fullName evidence="6">Pentatricopeptide repeat-containing protein At1g08070, chloroplastic-like</fullName>
    </submittedName>
</protein>
<dbReference type="RefSeq" id="XP_027122529.1">
    <property type="nucleotide sequence ID" value="XM_027266728.2"/>
</dbReference>
<proteinExistence type="inferred from homology"/>
<dbReference type="PANTHER" id="PTHR47926:SF458">
    <property type="entry name" value="PENTATRICOPEPTIDE REPEAT-CONTAINING PROTEIN"/>
    <property type="match status" value="1"/>
</dbReference>
<dbReference type="Pfam" id="PF13041">
    <property type="entry name" value="PPR_2"/>
    <property type="match status" value="3"/>
</dbReference>
<evidence type="ECO:0000256" key="3">
    <source>
        <dbReference type="PROSITE-ProRule" id="PRU00708"/>
    </source>
</evidence>
<evidence type="ECO:0000313" key="5">
    <source>
        <dbReference type="Proteomes" id="UP001652660"/>
    </source>
</evidence>
<dbReference type="InterPro" id="IPR046960">
    <property type="entry name" value="PPR_At4g14850-like_plant"/>
</dbReference>
<comment type="similarity">
    <text evidence="1">Belongs to the PPR family. PCMP-H subfamily.</text>
</comment>
<dbReference type="FunFam" id="1.25.40.10:FF:000031">
    <property type="entry name" value="Pentatricopeptide repeat-containing protein mitochondrial"/>
    <property type="match status" value="2"/>
</dbReference>
<sequence length="702" mass="78624">MAFTLPDFPAKTIATKTTTILQVPDNPKTLILEKCRTTRDLNQVHAHLIKTRLLHNPNVANPLLESAALLLPNPSINYALNIFRDLEKPDSAAYNAMIRGLTLKQSSNEAILFFRQMIEHLVKPDKFSFSSVLKACSRLKALMEGQQIHAQIFKCQWSCKHEELVNNALVYMYASCGEMVLARRVFDGMSERSTITWNSMFSGYVKSGFWEEVTRLFREMLDMEVQFDGVTLISVLTACRKLGDLELGQWIDDYVEVNGLMGNANLVTSLFDMYAKCGCVDAARRLFDRMPRKDVVAWSAMIAGYSQANRGKDALSLFHEMQKANVEPNEVTMVTVLSSCALLGALETGKWVHSYIKKKKWKLTVTLGTALVDFYAKCGCVDSAVEVFQEMPSTNVLSWTALIQGLASNGQGIRAMEYYSLMQQQNIAPNDVTFIGVLCACSHAGLVDQGWAFFTSMTRDFGFEPRIEHCGCMVDILGRAGRIEEAYNFIKSMTTKPNAVVWRTLLASCRFHKNVEIAEESLKQVVRLEPAHAGDYILLSNVYASVGRLEDALRVRSQMKEIGVKKSPGCSLIELDGVIHEFLAEDSLHPDLEDIYTAIDHIMKRIKLAGYVPNTAEGRLDAEEDGKEASISHHSEKLAIAFGLLKTTPGATIRISKNLRICTDCHNAAKLISTVFDRVLVIRDRNRFHHFVGGTCSCNDFW</sequence>
<feature type="domain" description="DYW" evidence="4">
    <location>
        <begin position="610"/>
        <end position="702"/>
    </location>
</feature>
<dbReference type="InterPro" id="IPR046848">
    <property type="entry name" value="E_motif"/>
</dbReference>
<dbReference type="NCBIfam" id="TIGR00756">
    <property type="entry name" value="PPR"/>
    <property type="match status" value="6"/>
</dbReference>
<evidence type="ECO:0000256" key="1">
    <source>
        <dbReference type="ARBA" id="ARBA00006643"/>
    </source>
</evidence>
<evidence type="ECO:0000256" key="2">
    <source>
        <dbReference type="ARBA" id="ARBA00022737"/>
    </source>
</evidence>
<keyword evidence="5" id="KW-1185">Reference proteome</keyword>
<dbReference type="PROSITE" id="PS51375">
    <property type="entry name" value="PPR"/>
    <property type="match status" value="4"/>
</dbReference>
<accession>A0A6P6X4Z3</accession>
<gene>
    <name evidence="6" type="primary">LOC113739505</name>
</gene>
<dbReference type="GO" id="GO:0008270">
    <property type="term" value="F:zinc ion binding"/>
    <property type="evidence" value="ECO:0007669"/>
    <property type="project" value="InterPro"/>
</dbReference>
<organism evidence="5 6">
    <name type="scientific">Coffea arabica</name>
    <name type="common">Arabian coffee</name>
    <dbReference type="NCBI Taxonomy" id="13443"/>
    <lineage>
        <taxon>Eukaryota</taxon>
        <taxon>Viridiplantae</taxon>
        <taxon>Streptophyta</taxon>
        <taxon>Embryophyta</taxon>
        <taxon>Tracheophyta</taxon>
        <taxon>Spermatophyta</taxon>
        <taxon>Magnoliopsida</taxon>
        <taxon>eudicotyledons</taxon>
        <taxon>Gunneridae</taxon>
        <taxon>Pentapetalae</taxon>
        <taxon>asterids</taxon>
        <taxon>lamiids</taxon>
        <taxon>Gentianales</taxon>
        <taxon>Rubiaceae</taxon>
        <taxon>Ixoroideae</taxon>
        <taxon>Gardenieae complex</taxon>
        <taxon>Bertiereae - Coffeeae clade</taxon>
        <taxon>Coffeeae</taxon>
        <taxon>Coffea</taxon>
    </lineage>
</organism>
<evidence type="ECO:0000259" key="4">
    <source>
        <dbReference type="Pfam" id="PF14432"/>
    </source>
</evidence>
<feature type="repeat" description="PPR" evidence="3">
    <location>
        <begin position="193"/>
        <end position="227"/>
    </location>
</feature>
<dbReference type="Pfam" id="PF14432">
    <property type="entry name" value="DYW_deaminase"/>
    <property type="match status" value="1"/>
</dbReference>
<dbReference type="InterPro" id="IPR011990">
    <property type="entry name" value="TPR-like_helical_dom_sf"/>
</dbReference>
<dbReference type="GO" id="GO:0009451">
    <property type="term" value="P:RNA modification"/>
    <property type="evidence" value="ECO:0007669"/>
    <property type="project" value="InterPro"/>
</dbReference>
<reference evidence="6" key="2">
    <citation type="submission" date="2025-08" db="UniProtKB">
        <authorList>
            <consortium name="RefSeq"/>
        </authorList>
    </citation>
    <scope>IDENTIFICATION</scope>
    <source>
        <tissue evidence="6">Leaves</tissue>
    </source>
</reference>